<accession>A0AAE4CU70</accession>
<organism evidence="2 3">
    <name type="scientific">Catenuloplanes niger</name>
    <dbReference type="NCBI Taxonomy" id="587534"/>
    <lineage>
        <taxon>Bacteria</taxon>
        <taxon>Bacillati</taxon>
        <taxon>Actinomycetota</taxon>
        <taxon>Actinomycetes</taxon>
        <taxon>Micromonosporales</taxon>
        <taxon>Micromonosporaceae</taxon>
        <taxon>Catenuloplanes</taxon>
    </lineage>
</organism>
<proteinExistence type="predicted"/>
<sequence>MRGFRRPGLRANSMHGFAHRMIYTRVSNGFGRYRSQTRHRRAHGKLDAIPIRTSDPRRGSQPNADLTCGLAGGVGFPGIRCMASRTVTIFTQASNGPERDRKATVPGTRHRSVIRTRMPRVSPSHAHPRAGMSDQLRRPVRWGDRLAEVASVQRGRADRGARNRVPMRRGDRRGREPCAEAKGGWGGAAGGGVEDVGGVRSRAGRRRDWEFDACGVWGGLGCWSGLGSCREAACGRPVPAGACGK</sequence>
<feature type="compositionally biased region" description="Gly residues" evidence="1">
    <location>
        <begin position="183"/>
        <end position="193"/>
    </location>
</feature>
<reference evidence="2 3" key="1">
    <citation type="submission" date="2023-07" db="EMBL/GenBank/DDBJ databases">
        <title>Sequencing the genomes of 1000 actinobacteria strains.</title>
        <authorList>
            <person name="Klenk H.-P."/>
        </authorList>
    </citation>
    <scope>NUCLEOTIDE SEQUENCE [LARGE SCALE GENOMIC DNA]</scope>
    <source>
        <strain evidence="2 3">DSM 44711</strain>
    </source>
</reference>
<evidence type="ECO:0000256" key="1">
    <source>
        <dbReference type="SAM" id="MobiDB-lite"/>
    </source>
</evidence>
<dbReference type="EMBL" id="JAVDYC010000001">
    <property type="protein sequence ID" value="MDR7324820.1"/>
    <property type="molecule type" value="Genomic_DNA"/>
</dbReference>
<dbReference type="Proteomes" id="UP001183629">
    <property type="component" value="Unassembled WGS sequence"/>
</dbReference>
<evidence type="ECO:0000313" key="2">
    <source>
        <dbReference type="EMBL" id="MDR7324820.1"/>
    </source>
</evidence>
<keyword evidence="3" id="KW-1185">Reference proteome</keyword>
<gene>
    <name evidence="2" type="ORF">J2S44_005070</name>
</gene>
<protein>
    <submittedName>
        <fullName evidence="2">Uncharacterized protein</fullName>
    </submittedName>
</protein>
<evidence type="ECO:0000313" key="3">
    <source>
        <dbReference type="Proteomes" id="UP001183629"/>
    </source>
</evidence>
<feature type="region of interest" description="Disordered" evidence="1">
    <location>
        <begin position="167"/>
        <end position="193"/>
    </location>
</feature>
<dbReference type="AlphaFoldDB" id="A0AAE4CU70"/>
<name>A0AAE4CU70_9ACTN</name>
<comment type="caution">
    <text evidence="2">The sequence shown here is derived from an EMBL/GenBank/DDBJ whole genome shotgun (WGS) entry which is preliminary data.</text>
</comment>